<keyword evidence="3" id="KW-1185">Reference proteome</keyword>
<comment type="caution">
    <text evidence="2">The sequence shown here is derived from an EMBL/GenBank/DDBJ whole genome shotgun (WGS) entry which is preliminary data.</text>
</comment>
<dbReference type="Proteomes" id="UP001642483">
    <property type="component" value="Unassembled WGS sequence"/>
</dbReference>
<gene>
    <name evidence="2" type="ORF">CVLEPA_LOCUS2462</name>
</gene>
<protein>
    <submittedName>
        <fullName evidence="2">Uncharacterized protein</fullName>
    </submittedName>
</protein>
<organism evidence="2 3">
    <name type="scientific">Clavelina lepadiformis</name>
    <name type="common">Light-bulb sea squirt</name>
    <name type="synonym">Ascidia lepadiformis</name>
    <dbReference type="NCBI Taxonomy" id="159417"/>
    <lineage>
        <taxon>Eukaryota</taxon>
        <taxon>Metazoa</taxon>
        <taxon>Chordata</taxon>
        <taxon>Tunicata</taxon>
        <taxon>Ascidiacea</taxon>
        <taxon>Aplousobranchia</taxon>
        <taxon>Clavelinidae</taxon>
        <taxon>Clavelina</taxon>
    </lineage>
</organism>
<feature type="region of interest" description="Disordered" evidence="1">
    <location>
        <begin position="23"/>
        <end position="60"/>
    </location>
</feature>
<evidence type="ECO:0000313" key="2">
    <source>
        <dbReference type="EMBL" id="CAK8672775.1"/>
    </source>
</evidence>
<proteinExistence type="predicted"/>
<reference evidence="2 3" key="1">
    <citation type="submission" date="2024-02" db="EMBL/GenBank/DDBJ databases">
        <authorList>
            <person name="Daric V."/>
            <person name="Darras S."/>
        </authorList>
    </citation>
    <scope>NUCLEOTIDE SEQUENCE [LARGE SCALE GENOMIC DNA]</scope>
</reference>
<sequence>MTILQQRSHRKRSKEIARELHRQNATLTEDNMRSHNGKENLPTSSAVVDKEPLLTQCDDS</sequence>
<name>A0ABP0EZ60_CLALP</name>
<evidence type="ECO:0000313" key="3">
    <source>
        <dbReference type="Proteomes" id="UP001642483"/>
    </source>
</evidence>
<accession>A0ABP0EZ60</accession>
<dbReference type="EMBL" id="CAWYQH010000001">
    <property type="protein sequence ID" value="CAK8672775.1"/>
    <property type="molecule type" value="Genomic_DNA"/>
</dbReference>
<evidence type="ECO:0000256" key="1">
    <source>
        <dbReference type="SAM" id="MobiDB-lite"/>
    </source>
</evidence>